<dbReference type="Pfam" id="PF17164">
    <property type="entry name" value="DUF5122"/>
    <property type="match status" value="4"/>
</dbReference>
<organism evidence="2 3">
    <name type="scientific">Tahibacter soli</name>
    <dbReference type="NCBI Taxonomy" id="2983605"/>
    <lineage>
        <taxon>Bacteria</taxon>
        <taxon>Pseudomonadati</taxon>
        <taxon>Pseudomonadota</taxon>
        <taxon>Gammaproteobacteria</taxon>
        <taxon>Lysobacterales</taxon>
        <taxon>Rhodanobacteraceae</taxon>
        <taxon>Tahibacter</taxon>
    </lineage>
</organism>
<evidence type="ECO:0000313" key="3">
    <source>
        <dbReference type="Proteomes" id="UP001139971"/>
    </source>
</evidence>
<proteinExistence type="predicted"/>
<protein>
    <recommendedName>
        <fullName evidence="4">Delta-60 repeat protein</fullName>
    </recommendedName>
</protein>
<evidence type="ECO:0008006" key="4">
    <source>
        <dbReference type="Google" id="ProtNLM"/>
    </source>
</evidence>
<feature type="chain" id="PRO_5040958766" description="Delta-60 repeat protein" evidence="1">
    <location>
        <begin position="23"/>
        <end position="467"/>
    </location>
</feature>
<accession>A0A9X4BIE6</accession>
<feature type="signal peptide" evidence="1">
    <location>
        <begin position="1"/>
        <end position="22"/>
    </location>
</feature>
<evidence type="ECO:0000313" key="2">
    <source>
        <dbReference type="EMBL" id="MDC8011054.1"/>
    </source>
</evidence>
<comment type="caution">
    <text evidence="2">The sequence shown here is derived from an EMBL/GenBank/DDBJ whole genome shotgun (WGS) entry which is preliminary data.</text>
</comment>
<dbReference type="NCBIfam" id="TIGR02608">
    <property type="entry name" value="delta_60_rpt"/>
    <property type="match status" value="5"/>
</dbReference>
<name>A0A9X4BIE6_9GAMM</name>
<dbReference type="Proteomes" id="UP001139971">
    <property type="component" value="Unassembled WGS sequence"/>
</dbReference>
<keyword evidence="1" id="KW-0732">Signal</keyword>
<dbReference type="AlphaFoldDB" id="A0A9X4BIE6"/>
<dbReference type="InterPro" id="IPR013431">
    <property type="entry name" value="Delta_60_rpt"/>
</dbReference>
<dbReference type="RefSeq" id="WP_263544472.1">
    <property type="nucleotide sequence ID" value="NZ_JAOVZO020000001.1"/>
</dbReference>
<reference evidence="2" key="1">
    <citation type="submission" date="2023-02" db="EMBL/GenBank/DDBJ databases">
        <title>Tahibacter soli sp. nov. isolated from soil.</title>
        <authorList>
            <person name="Baek J.H."/>
            <person name="Lee J.K."/>
            <person name="Choi D.G."/>
            <person name="Jeon C.O."/>
        </authorList>
    </citation>
    <scope>NUCLEOTIDE SEQUENCE</scope>
    <source>
        <strain evidence="2">BL</strain>
    </source>
</reference>
<dbReference type="EMBL" id="JAOVZO020000001">
    <property type="protein sequence ID" value="MDC8011054.1"/>
    <property type="molecule type" value="Genomic_DNA"/>
</dbReference>
<dbReference type="Gene3D" id="2.80.10.50">
    <property type="match status" value="2"/>
</dbReference>
<keyword evidence="3" id="KW-1185">Reference proteome</keyword>
<gene>
    <name evidence="2" type="ORF">OD750_000680</name>
</gene>
<sequence length="467" mass="48324">MPSPCRLFVAVAALLPLAQIRAADNAVDTTFAAGLTDTPAGWRRSFQAGGGTQDERIVGVRRTPDGGYVIAGAIAGGAAGRLIFLHKFRRNGTNDSTFGTDGRVVKDAFLSTVTDMTVDAQGRIVVVGATPGALGQADFGVVRFLANGADDTSFAGDGGTSVAFDYDAPHSRVNDTPGSVATLPDGSVVVAGMISDDDNGTPMTTVGVVKLKPDGARDTAFGSSGNGTALYCRAQCRNVVSVARVVHDATRNRLVIGGDYAEGASNTDWFIVTRDLVTSSSTTFTYAIDRGTAGGFPLDYMRGIAVQADGKILAAGYTTMSDLKVRGVVLRRQAASVAEDTTFGNVAGRGLFVTGTNDTIYGDVAVDGLGRVVVAGEYAAARKGAVLRLTAAGVPDTAFNGTSAETLYTARRSTPTIESYSTTFRRIALDGGQPLVAGESPDSATANTDYDLVLTRLSSDLVFADGF</sequence>
<evidence type="ECO:0000256" key="1">
    <source>
        <dbReference type="SAM" id="SignalP"/>
    </source>
</evidence>